<protein>
    <submittedName>
        <fullName evidence="7">YihY family inner membrane protein</fullName>
    </submittedName>
</protein>
<dbReference type="Proteomes" id="UP000448867">
    <property type="component" value="Unassembled WGS sequence"/>
</dbReference>
<feature type="transmembrane region" description="Helical" evidence="6">
    <location>
        <begin position="173"/>
        <end position="197"/>
    </location>
</feature>
<feature type="transmembrane region" description="Helical" evidence="6">
    <location>
        <begin position="209"/>
        <end position="230"/>
    </location>
</feature>
<dbReference type="OrthoDB" id="9775903at2"/>
<evidence type="ECO:0000256" key="6">
    <source>
        <dbReference type="SAM" id="Phobius"/>
    </source>
</evidence>
<proteinExistence type="predicted"/>
<evidence type="ECO:0000256" key="3">
    <source>
        <dbReference type="ARBA" id="ARBA00022692"/>
    </source>
</evidence>
<sequence length="290" mass="32067">MAKGENSLKSYLKELWQRVKQSDLTDLAAVLAYYFLLSLFPLLLFLLTLLPLLDIEADGVIGFIREFAPGETGQLLEEQIRGLLSSPNGGLLSFGILATIWSASNATNAAIRSLNKAHMVEEDRPFWKVRLMAIIITIGLVGAMIVALVLPIFGEVILRGIETVIPVSELNRILLNASRWIISIFSMSLALAILYRLAPNTDLKWKDVWVGAVTATVLWQIASLAFSFYVSEFGNYQATYGSIGAIIVLMLWLYITGLIILIGGEINAIRYCRRTGDACLPQENEKSLKA</sequence>
<dbReference type="InterPro" id="IPR017039">
    <property type="entry name" value="Virul_fac_BrkB"/>
</dbReference>
<dbReference type="NCBIfam" id="TIGR00765">
    <property type="entry name" value="yihY_not_rbn"/>
    <property type="match status" value="1"/>
</dbReference>
<keyword evidence="3 6" id="KW-0812">Transmembrane</keyword>
<keyword evidence="4 6" id="KW-1133">Transmembrane helix</keyword>
<dbReference type="PANTHER" id="PTHR30213">
    <property type="entry name" value="INNER MEMBRANE PROTEIN YHJD"/>
    <property type="match status" value="1"/>
</dbReference>
<name>A0A7X2LY89_9BACI</name>
<evidence type="ECO:0000256" key="4">
    <source>
        <dbReference type="ARBA" id="ARBA00022989"/>
    </source>
</evidence>
<evidence type="ECO:0000256" key="5">
    <source>
        <dbReference type="ARBA" id="ARBA00023136"/>
    </source>
</evidence>
<organism evidence="7 8">
    <name type="scientific">Metabacillus lacus</name>
    <dbReference type="NCBI Taxonomy" id="1983721"/>
    <lineage>
        <taxon>Bacteria</taxon>
        <taxon>Bacillati</taxon>
        <taxon>Bacillota</taxon>
        <taxon>Bacilli</taxon>
        <taxon>Bacillales</taxon>
        <taxon>Bacillaceae</taxon>
        <taxon>Metabacillus</taxon>
    </lineage>
</organism>
<feature type="transmembrane region" description="Helical" evidence="6">
    <location>
        <begin position="27"/>
        <end position="50"/>
    </location>
</feature>
<evidence type="ECO:0000256" key="1">
    <source>
        <dbReference type="ARBA" id="ARBA00004651"/>
    </source>
</evidence>
<gene>
    <name evidence="7" type="ORF">GJU40_05055</name>
</gene>
<dbReference type="GO" id="GO:0005886">
    <property type="term" value="C:plasma membrane"/>
    <property type="evidence" value="ECO:0007669"/>
    <property type="project" value="UniProtKB-SubCell"/>
</dbReference>
<feature type="transmembrane region" description="Helical" evidence="6">
    <location>
        <begin position="131"/>
        <end position="153"/>
    </location>
</feature>
<dbReference type="PANTHER" id="PTHR30213:SF0">
    <property type="entry name" value="UPF0761 MEMBRANE PROTEIN YIHY"/>
    <property type="match status" value="1"/>
</dbReference>
<evidence type="ECO:0000313" key="8">
    <source>
        <dbReference type="Proteomes" id="UP000448867"/>
    </source>
</evidence>
<feature type="transmembrane region" description="Helical" evidence="6">
    <location>
        <begin position="91"/>
        <end position="111"/>
    </location>
</feature>
<accession>A0A7X2LY89</accession>
<evidence type="ECO:0000313" key="7">
    <source>
        <dbReference type="EMBL" id="MRX71543.1"/>
    </source>
</evidence>
<comment type="caution">
    <text evidence="7">The sequence shown here is derived from an EMBL/GenBank/DDBJ whole genome shotgun (WGS) entry which is preliminary data.</text>
</comment>
<keyword evidence="5 6" id="KW-0472">Membrane</keyword>
<dbReference type="Pfam" id="PF03631">
    <property type="entry name" value="Virul_fac_BrkB"/>
    <property type="match status" value="1"/>
</dbReference>
<dbReference type="PIRSF" id="PIRSF035875">
    <property type="entry name" value="RNase_BN"/>
    <property type="match status" value="1"/>
</dbReference>
<dbReference type="AlphaFoldDB" id="A0A7X2LY89"/>
<comment type="subcellular location">
    <subcellularLocation>
        <location evidence="1">Cell membrane</location>
        <topology evidence="1">Multi-pass membrane protein</topology>
    </subcellularLocation>
</comment>
<keyword evidence="2" id="KW-1003">Cell membrane</keyword>
<keyword evidence="8" id="KW-1185">Reference proteome</keyword>
<reference evidence="7 8" key="1">
    <citation type="submission" date="2019-11" db="EMBL/GenBank/DDBJ databases">
        <title>Bacillus lacus genome.</title>
        <authorList>
            <person name="Allen C.J."/>
            <person name="Newman J.D."/>
        </authorList>
    </citation>
    <scope>NUCLEOTIDE SEQUENCE [LARGE SCALE GENOMIC DNA]</scope>
    <source>
        <strain evidence="7 8">KCTC 33946</strain>
    </source>
</reference>
<evidence type="ECO:0000256" key="2">
    <source>
        <dbReference type="ARBA" id="ARBA00022475"/>
    </source>
</evidence>
<dbReference type="EMBL" id="WKKI01000005">
    <property type="protein sequence ID" value="MRX71543.1"/>
    <property type="molecule type" value="Genomic_DNA"/>
</dbReference>
<feature type="transmembrane region" description="Helical" evidence="6">
    <location>
        <begin position="242"/>
        <end position="264"/>
    </location>
</feature>